<dbReference type="EMBL" id="JARBHB010000001">
    <property type="protein sequence ID" value="KAJ8896491.1"/>
    <property type="molecule type" value="Genomic_DNA"/>
</dbReference>
<dbReference type="Proteomes" id="UP001159363">
    <property type="component" value="Chromosome 1"/>
</dbReference>
<reference evidence="2 3" key="1">
    <citation type="submission" date="2023-02" db="EMBL/GenBank/DDBJ databases">
        <title>LHISI_Scaffold_Assembly.</title>
        <authorList>
            <person name="Stuart O.P."/>
            <person name="Cleave R."/>
            <person name="Magrath M.J.L."/>
            <person name="Mikheyev A.S."/>
        </authorList>
    </citation>
    <scope>NUCLEOTIDE SEQUENCE [LARGE SCALE GENOMIC DNA]</scope>
    <source>
        <strain evidence="2">Daus_M_001</strain>
        <tissue evidence="2">Leg muscle</tissue>
    </source>
</reference>
<evidence type="ECO:0008006" key="4">
    <source>
        <dbReference type="Google" id="ProtNLM"/>
    </source>
</evidence>
<dbReference type="InterPro" id="IPR036397">
    <property type="entry name" value="RNaseH_sf"/>
</dbReference>
<protein>
    <recommendedName>
        <fullName evidence="4">Integrase catalytic domain-containing protein</fullName>
    </recommendedName>
</protein>
<evidence type="ECO:0000313" key="2">
    <source>
        <dbReference type="EMBL" id="KAJ8896491.1"/>
    </source>
</evidence>
<sequence>MGETNTQNTRIPESQSAVRRNHRWRPSTNCASRGLSPLQLIEHKLWWHGSTWLCEHPDRWPGSVTNLKSQELPEIKEQTLSGFTVEGDGSSPVVEVISRFFSLWKLQQIIAFVLRFVKNSRSTSLQKQLGPLSVKELEAVLTVCIKAVQVEAFKNEMYSLRCNGEFLRCKETQGKPQFIGVSDNLDSAPGSAALAAFDRFVSRHGLCAHVYSDCGTNFIGNSKSRVGLQSLVYLREASSDTVNGIVKRTVTWHFNPPSAPHFGCI</sequence>
<proteinExistence type="predicted"/>
<feature type="region of interest" description="Disordered" evidence="1">
    <location>
        <begin position="1"/>
        <end position="26"/>
    </location>
</feature>
<evidence type="ECO:0000313" key="3">
    <source>
        <dbReference type="Proteomes" id="UP001159363"/>
    </source>
</evidence>
<evidence type="ECO:0000256" key="1">
    <source>
        <dbReference type="SAM" id="MobiDB-lite"/>
    </source>
</evidence>
<dbReference type="PANTHER" id="PTHR47331">
    <property type="entry name" value="PHD-TYPE DOMAIN-CONTAINING PROTEIN"/>
    <property type="match status" value="1"/>
</dbReference>
<dbReference type="Gene3D" id="3.30.420.10">
    <property type="entry name" value="Ribonuclease H-like superfamily/Ribonuclease H"/>
    <property type="match status" value="1"/>
</dbReference>
<keyword evidence="3" id="KW-1185">Reference proteome</keyword>
<accession>A0ABQ9IIK8</accession>
<organism evidence="2 3">
    <name type="scientific">Dryococelus australis</name>
    <dbReference type="NCBI Taxonomy" id="614101"/>
    <lineage>
        <taxon>Eukaryota</taxon>
        <taxon>Metazoa</taxon>
        <taxon>Ecdysozoa</taxon>
        <taxon>Arthropoda</taxon>
        <taxon>Hexapoda</taxon>
        <taxon>Insecta</taxon>
        <taxon>Pterygota</taxon>
        <taxon>Neoptera</taxon>
        <taxon>Polyneoptera</taxon>
        <taxon>Phasmatodea</taxon>
        <taxon>Verophasmatodea</taxon>
        <taxon>Anareolatae</taxon>
        <taxon>Phasmatidae</taxon>
        <taxon>Eurycanthinae</taxon>
        <taxon>Dryococelus</taxon>
    </lineage>
</organism>
<name>A0ABQ9IIK8_9NEOP</name>
<gene>
    <name evidence="2" type="ORF">PR048_001835</name>
</gene>
<feature type="compositionally biased region" description="Polar residues" evidence="1">
    <location>
        <begin position="1"/>
        <end position="18"/>
    </location>
</feature>
<comment type="caution">
    <text evidence="2">The sequence shown here is derived from an EMBL/GenBank/DDBJ whole genome shotgun (WGS) entry which is preliminary data.</text>
</comment>